<keyword evidence="3" id="KW-1185">Reference proteome</keyword>
<dbReference type="Proteomes" id="UP001328107">
    <property type="component" value="Unassembled WGS sequence"/>
</dbReference>
<proteinExistence type="predicted"/>
<accession>A0AAN5I2U0</accession>
<reference evidence="3" key="1">
    <citation type="submission" date="2022-10" db="EMBL/GenBank/DDBJ databases">
        <title>Genome assembly of Pristionchus species.</title>
        <authorList>
            <person name="Yoshida K."/>
            <person name="Sommer R.J."/>
        </authorList>
    </citation>
    <scope>NUCLEOTIDE SEQUENCE [LARGE SCALE GENOMIC DNA]</scope>
    <source>
        <strain evidence="3">RS5460</strain>
    </source>
</reference>
<comment type="caution">
    <text evidence="2">The sequence shown here is derived from an EMBL/GenBank/DDBJ whole genome shotgun (WGS) entry which is preliminary data.</text>
</comment>
<organism evidence="2 3">
    <name type="scientific">Pristionchus mayeri</name>
    <dbReference type="NCBI Taxonomy" id="1317129"/>
    <lineage>
        <taxon>Eukaryota</taxon>
        <taxon>Metazoa</taxon>
        <taxon>Ecdysozoa</taxon>
        <taxon>Nematoda</taxon>
        <taxon>Chromadorea</taxon>
        <taxon>Rhabditida</taxon>
        <taxon>Rhabditina</taxon>
        <taxon>Diplogasteromorpha</taxon>
        <taxon>Diplogasteroidea</taxon>
        <taxon>Neodiplogasteridae</taxon>
        <taxon>Pristionchus</taxon>
    </lineage>
</organism>
<evidence type="ECO:0000313" key="2">
    <source>
        <dbReference type="EMBL" id="GMR49902.1"/>
    </source>
</evidence>
<feature type="compositionally biased region" description="Basic and acidic residues" evidence="1">
    <location>
        <begin position="64"/>
        <end position="92"/>
    </location>
</feature>
<evidence type="ECO:0000256" key="1">
    <source>
        <dbReference type="SAM" id="MobiDB-lite"/>
    </source>
</evidence>
<sequence length="99" mass="11436">MLSLKHTFTSSVNINLKKNPVYLPTVFTLQLLDNLPYHHSKYDCARCSSDKSFPRLLRAQLDERRLSPEASEGVRHDVTAVDHRDRKEKPDNSLEDVDD</sequence>
<feature type="region of interest" description="Disordered" evidence="1">
    <location>
        <begin position="64"/>
        <end position="99"/>
    </location>
</feature>
<dbReference type="EMBL" id="BTRK01000004">
    <property type="protein sequence ID" value="GMR49902.1"/>
    <property type="molecule type" value="Genomic_DNA"/>
</dbReference>
<feature type="non-terminal residue" evidence="2">
    <location>
        <position position="99"/>
    </location>
</feature>
<gene>
    <name evidence="2" type="ORF">PMAYCL1PPCAC_20097</name>
</gene>
<protein>
    <submittedName>
        <fullName evidence="2">Uncharacterized protein</fullName>
    </submittedName>
</protein>
<evidence type="ECO:0000313" key="3">
    <source>
        <dbReference type="Proteomes" id="UP001328107"/>
    </source>
</evidence>
<dbReference type="AlphaFoldDB" id="A0AAN5I2U0"/>
<name>A0AAN5I2U0_9BILA</name>